<protein>
    <submittedName>
        <fullName evidence="1">6856_t:CDS:1</fullName>
    </submittedName>
</protein>
<feature type="non-terminal residue" evidence="1">
    <location>
        <position position="1"/>
    </location>
</feature>
<dbReference type="Proteomes" id="UP000789570">
    <property type="component" value="Unassembled WGS sequence"/>
</dbReference>
<evidence type="ECO:0000313" key="2">
    <source>
        <dbReference type="Proteomes" id="UP000789570"/>
    </source>
</evidence>
<evidence type="ECO:0000313" key="1">
    <source>
        <dbReference type="EMBL" id="CAG8777687.1"/>
    </source>
</evidence>
<dbReference type="EMBL" id="CAJVPQ010030905">
    <property type="protein sequence ID" value="CAG8777687.1"/>
    <property type="molecule type" value="Genomic_DNA"/>
</dbReference>
<dbReference type="AlphaFoldDB" id="A0A9N9JEJ1"/>
<keyword evidence="2" id="KW-1185">Reference proteome</keyword>
<proteinExistence type="predicted"/>
<accession>A0A9N9JEJ1</accession>
<comment type="caution">
    <text evidence="1">The sequence shown here is derived from an EMBL/GenBank/DDBJ whole genome shotgun (WGS) entry which is preliminary data.</text>
</comment>
<organism evidence="1 2">
    <name type="scientific">Funneliformis caledonium</name>
    <dbReference type="NCBI Taxonomy" id="1117310"/>
    <lineage>
        <taxon>Eukaryota</taxon>
        <taxon>Fungi</taxon>
        <taxon>Fungi incertae sedis</taxon>
        <taxon>Mucoromycota</taxon>
        <taxon>Glomeromycotina</taxon>
        <taxon>Glomeromycetes</taxon>
        <taxon>Glomerales</taxon>
        <taxon>Glomeraceae</taxon>
        <taxon>Funneliformis</taxon>
    </lineage>
</organism>
<reference evidence="1" key="1">
    <citation type="submission" date="2021-06" db="EMBL/GenBank/DDBJ databases">
        <authorList>
            <person name="Kallberg Y."/>
            <person name="Tangrot J."/>
            <person name="Rosling A."/>
        </authorList>
    </citation>
    <scope>NUCLEOTIDE SEQUENCE</scope>
    <source>
        <strain evidence="1">UK204</strain>
    </source>
</reference>
<name>A0A9N9JEJ1_9GLOM</name>
<sequence>ELIFRRMTDRAKEQEIALITSQKKSITQEKENEFIKLDGTCDDNEDIISSSDDNDE</sequence>
<gene>
    <name evidence="1" type="ORF">FCALED_LOCUS17928</name>
</gene>